<organism evidence="2 3">
    <name type="scientific">Pelotomaculum schinkii</name>
    <dbReference type="NCBI Taxonomy" id="78350"/>
    <lineage>
        <taxon>Bacteria</taxon>
        <taxon>Bacillati</taxon>
        <taxon>Bacillota</taxon>
        <taxon>Clostridia</taxon>
        <taxon>Eubacteriales</taxon>
        <taxon>Desulfotomaculaceae</taxon>
        <taxon>Pelotomaculum</taxon>
    </lineage>
</organism>
<dbReference type="AlphaFoldDB" id="A0A4Y7R7S4"/>
<name>A0A4Y7R7S4_9FIRM</name>
<dbReference type="EMBL" id="QFGA01000003">
    <property type="protein sequence ID" value="TEB04743.1"/>
    <property type="molecule type" value="Genomic_DNA"/>
</dbReference>
<evidence type="ECO:0000313" key="3">
    <source>
        <dbReference type="Proteomes" id="UP000298324"/>
    </source>
</evidence>
<feature type="region of interest" description="Disordered" evidence="1">
    <location>
        <begin position="146"/>
        <end position="215"/>
    </location>
</feature>
<proteinExistence type="predicted"/>
<gene>
    <name evidence="2" type="ORF">Psch_03505</name>
</gene>
<evidence type="ECO:0000313" key="2">
    <source>
        <dbReference type="EMBL" id="TEB04743.1"/>
    </source>
</evidence>
<accession>A0A4Y7R7S4</accession>
<dbReference type="Proteomes" id="UP000298324">
    <property type="component" value="Unassembled WGS sequence"/>
</dbReference>
<comment type="caution">
    <text evidence="2">The sequence shown here is derived from an EMBL/GenBank/DDBJ whole genome shotgun (WGS) entry which is preliminary data.</text>
</comment>
<evidence type="ECO:0000256" key="1">
    <source>
        <dbReference type="SAM" id="MobiDB-lite"/>
    </source>
</evidence>
<keyword evidence="3" id="KW-1185">Reference proteome</keyword>
<sequence length="215" mass="23489">MLDGTAVRRMSVPCSHHYWSIFQTRLPRPCGLFCSPQMLTIYNTRLPCPGGLQPQGLGCRTIFTLSDTKPWRPCAPRPGASDVRPTVNPQTLAPQSRGRPTPIIFQEPRAGAQTWSRPNHLGFQEQGNPVTRDQVSMVFFLEINPGSQARTRLPGNPVQEPGPRTRPPAGAGRQGLVCGGQAKAQVPGPGPRSPGTRTRLHGCGDNRCTDQRGRR</sequence>
<reference evidence="2 3" key="1">
    <citation type="journal article" date="2018" name="Environ. Microbiol.">
        <title>Novel energy conservation strategies and behaviour of Pelotomaculum schinkii driving syntrophic propionate catabolism.</title>
        <authorList>
            <person name="Hidalgo-Ahumada C.A.P."/>
            <person name="Nobu M.K."/>
            <person name="Narihiro T."/>
            <person name="Tamaki H."/>
            <person name="Liu W.T."/>
            <person name="Kamagata Y."/>
            <person name="Stams A.J.M."/>
            <person name="Imachi H."/>
            <person name="Sousa D.Z."/>
        </authorList>
    </citation>
    <scope>NUCLEOTIDE SEQUENCE [LARGE SCALE GENOMIC DNA]</scope>
    <source>
        <strain evidence="2 3">HH</strain>
    </source>
</reference>
<feature type="region of interest" description="Disordered" evidence="1">
    <location>
        <begin position="76"/>
        <end position="103"/>
    </location>
</feature>
<protein>
    <submittedName>
        <fullName evidence="2">Uncharacterized protein</fullName>
    </submittedName>
</protein>
<feature type="compositionally biased region" description="Basic and acidic residues" evidence="1">
    <location>
        <begin position="202"/>
        <end position="215"/>
    </location>
</feature>